<proteinExistence type="predicted"/>
<accession>A0ABY7H4V6</accession>
<protein>
    <submittedName>
        <fullName evidence="1">Uncharacterized protein</fullName>
    </submittedName>
</protein>
<evidence type="ECO:0000313" key="2">
    <source>
        <dbReference type="Proteomes" id="UP001164459"/>
    </source>
</evidence>
<evidence type="ECO:0000313" key="1">
    <source>
        <dbReference type="EMBL" id="WAS94142.1"/>
    </source>
</evidence>
<dbReference type="Proteomes" id="UP001164459">
    <property type="component" value="Chromosome"/>
</dbReference>
<gene>
    <name evidence="1" type="ORF">O0S08_49095</name>
</gene>
<name>A0ABY7H4V6_9BACT</name>
<dbReference type="EMBL" id="CP114040">
    <property type="protein sequence ID" value="WAS94142.1"/>
    <property type="molecule type" value="Genomic_DNA"/>
</dbReference>
<dbReference type="RefSeq" id="WP_269036479.1">
    <property type="nucleotide sequence ID" value="NZ_CP114040.1"/>
</dbReference>
<organism evidence="1 2">
    <name type="scientific">Nannocystis punicea</name>
    <dbReference type="NCBI Taxonomy" id="2995304"/>
    <lineage>
        <taxon>Bacteria</taxon>
        <taxon>Pseudomonadati</taxon>
        <taxon>Myxococcota</taxon>
        <taxon>Polyangia</taxon>
        <taxon>Nannocystales</taxon>
        <taxon>Nannocystaceae</taxon>
        <taxon>Nannocystis</taxon>
    </lineage>
</organism>
<keyword evidence="2" id="KW-1185">Reference proteome</keyword>
<sequence>MIDARQPGRLAAYLVPDAAQRFRRRAWVAKLGELRLSPDGPVVASGPGATTEEIELVVVEEGARVGAVLEESGFQQLIYVDPADLADVVTREVKLAAEFDRAPAADDVGVTLHIGARPEVLERRNSMVRVSGSCEGFEYEGWMPGDALGRVFDGQEERGAESDAFLASDGELFVAPGGARLARFYSELYETREFEHDVRRLGRPLRGFQKVEHQSWFCTVRGWARLADVAREGEGNDVWGGLTSPPTCDPKAGTVLLPAGVWLRHAGSQVVFATSAHSLWLARVVGSADERLCLSTPWGPLEVQPLLTL</sequence>
<reference evidence="1" key="1">
    <citation type="submission" date="2022-11" db="EMBL/GenBank/DDBJ databases">
        <title>Minimal conservation of predation-associated metabolite biosynthetic gene clusters underscores biosynthetic potential of Myxococcota including descriptions for ten novel species: Archangium lansinium sp. nov., Myxococcus landrumus sp. nov., Nannocystis bai.</title>
        <authorList>
            <person name="Ahearne A."/>
            <person name="Stevens C."/>
            <person name="Dowd S."/>
        </authorList>
    </citation>
    <scope>NUCLEOTIDE SEQUENCE</scope>
    <source>
        <strain evidence="1">Fl3</strain>
    </source>
</reference>